<evidence type="ECO:0000313" key="3">
    <source>
        <dbReference type="Proteomes" id="UP000326939"/>
    </source>
</evidence>
<dbReference type="EMBL" id="VDCV01000016">
    <property type="protein sequence ID" value="KAB5521746.1"/>
    <property type="molecule type" value="Genomic_DNA"/>
</dbReference>
<dbReference type="AlphaFoldDB" id="A0A5N5JSI5"/>
<protein>
    <submittedName>
        <fullName evidence="2">Uncharacterized protein</fullName>
    </submittedName>
</protein>
<gene>
    <name evidence="2" type="ORF">DKX38_026065</name>
</gene>
<evidence type="ECO:0000313" key="2">
    <source>
        <dbReference type="EMBL" id="KAB5521746.1"/>
    </source>
</evidence>
<organism evidence="2 3">
    <name type="scientific">Salix brachista</name>
    <dbReference type="NCBI Taxonomy" id="2182728"/>
    <lineage>
        <taxon>Eukaryota</taxon>
        <taxon>Viridiplantae</taxon>
        <taxon>Streptophyta</taxon>
        <taxon>Embryophyta</taxon>
        <taxon>Tracheophyta</taxon>
        <taxon>Spermatophyta</taxon>
        <taxon>Magnoliopsida</taxon>
        <taxon>eudicotyledons</taxon>
        <taxon>Gunneridae</taxon>
        <taxon>Pentapetalae</taxon>
        <taxon>rosids</taxon>
        <taxon>fabids</taxon>
        <taxon>Malpighiales</taxon>
        <taxon>Salicaceae</taxon>
        <taxon>Saliceae</taxon>
        <taxon>Salix</taxon>
    </lineage>
</organism>
<evidence type="ECO:0000256" key="1">
    <source>
        <dbReference type="SAM" id="MobiDB-lite"/>
    </source>
</evidence>
<proteinExistence type="predicted"/>
<accession>A0A5N5JSI5</accession>
<dbReference type="Gene3D" id="3.40.30.10">
    <property type="entry name" value="Glutaredoxin"/>
    <property type="match status" value="1"/>
</dbReference>
<name>A0A5N5JSI5_9ROSI</name>
<feature type="region of interest" description="Disordered" evidence="1">
    <location>
        <begin position="34"/>
        <end position="80"/>
    </location>
</feature>
<feature type="compositionally biased region" description="Low complexity" evidence="1">
    <location>
        <begin position="39"/>
        <end position="61"/>
    </location>
</feature>
<keyword evidence="3" id="KW-1185">Reference proteome</keyword>
<comment type="caution">
    <text evidence="2">The sequence shown here is derived from an EMBL/GenBank/DDBJ whole genome shotgun (WGS) entry which is preliminary data.</text>
</comment>
<sequence>MADEVTLLSFWINPHESQIALEEKGVMCVNSEEDLRNKSTLSSTPTESSPILLVPPSSSSPAVGNARSSSPVTVSPFDPSPLQHIDEMWKDKAPLLPSDLYERTHSIPSDMYII</sequence>
<reference evidence="3" key="1">
    <citation type="journal article" date="2019" name="Gigascience">
        <title>De novo genome assembly of the endangered Acer yangbiense, a plant species with extremely small populations endemic to Yunnan Province, China.</title>
        <authorList>
            <person name="Yang J."/>
            <person name="Wariss H.M."/>
            <person name="Tao L."/>
            <person name="Zhang R."/>
            <person name="Yun Q."/>
            <person name="Hollingsworth P."/>
            <person name="Dao Z."/>
            <person name="Luo G."/>
            <person name="Guo H."/>
            <person name="Ma Y."/>
            <person name="Sun W."/>
        </authorList>
    </citation>
    <scope>NUCLEOTIDE SEQUENCE [LARGE SCALE GENOMIC DNA]</scope>
    <source>
        <strain evidence="3">cv. br00</strain>
    </source>
</reference>
<dbReference type="Proteomes" id="UP000326939">
    <property type="component" value="Chromosome 16"/>
</dbReference>